<dbReference type="SMART" id="SM00065">
    <property type="entry name" value="GAF"/>
    <property type="match status" value="1"/>
</dbReference>
<dbReference type="Gene3D" id="3.30.450.40">
    <property type="match status" value="1"/>
</dbReference>
<evidence type="ECO:0000259" key="16">
    <source>
        <dbReference type="SMART" id="SM00065"/>
    </source>
</evidence>
<dbReference type="Pfam" id="PF07228">
    <property type="entry name" value="SpoIIE"/>
    <property type="match status" value="1"/>
</dbReference>
<comment type="catalytic activity">
    <reaction evidence="12">
        <text>O-phospho-L-seryl-[protein] + H2O = L-seryl-[protein] + phosphate</text>
        <dbReference type="Rhea" id="RHEA:20629"/>
        <dbReference type="Rhea" id="RHEA-COMP:9863"/>
        <dbReference type="Rhea" id="RHEA-COMP:11604"/>
        <dbReference type="ChEBI" id="CHEBI:15377"/>
        <dbReference type="ChEBI" id="CHEBI:29999"/>
        <dbReference type="ChEBI" id="CHEBI:43474"/>
        <dbReference type="ChEBI" id="CHEBI:83421"/>
        <dbReference type="EC" id="3.1.3.16"/>
    </reaction>
</comment>
<keyword evidence="10" id="KW-0904">Protein phosphatase</keyword>
<gene>
    <name evidence="18" type="ORF">DN051_35985</name>
</gene>
<dbReference type="GO" id="GO:0004722">
    <property type="term" value="F:protein serine/threonine phosphatase activity"/>
    <property type="evidence" value="ECO:0007669"/>
    <property type="project" value="UniProtKB-EC"/>
</dbReference>
<dbReference type="SMART" id="SM00331">
    <property type="entry name" value="PP2C_SIG"/>
    <property type="match status" value="1"/>
</dbReference>
<evidence type="ECO:0000313" key="18">
    <source>
        <dbReference type="EMBL" id="AWW41404.1"/>
    </source>
</evidence>
<evidence type="ECO:0000256" key="12">
    <source>
        <dbReference type="ARBA" id="ARBA00047761"/>
    </source>
</evidence>
<dbReference type="InterPro" id="IPR003594">
    <property type="entry name" value="HATPase_dom"/>
</dbReference>
<proteinExistence type="predicted"/>
<dbReference type="InterPro" id="IPR013656">
    <property type="entry name" value="PAS_4"/>
</dbReference>
<evidence type="ECO:0000259" key="17">
    <source>
        <dbReference type="SMART" id="SM00331"/>
    </source>
</evidence>
<feature type="domain" description="GAF" evidence="16">
    <location>
        <begin position="240"/>
        <end position="426"/>
    </location>
</feature>
<dbReference type="CDD" id="cd16936">
    <property type="entry name" value="HATPase_RsbW-like"/>
    <property type="match status" value="1"/>
</dbReference>
<name>A0A2Z4J8C6_9ACTN</name>
<keyword evidence="6" id="KW-0418">Kinase</keyword>
<evidence type="ECO:0000256" key="7">
    <source>
        <dbReference type="ARBA" id="ARBA00022801"/>
    </source>
</evidence>
<dbReference type="Gene3D" id="3.30.565.10">
    <property type="entry name" value="Histidine kinase-like ATPase, C-terminal domain"/>
    <property type="match status" value="1"/>
</dbReference>
<dbReference type="Gene3D" id="3.30.450.20">
    <property type="entry name" value="PAS domain"/>
    <property type="match status" value="2"/>
</dbReference>
<keyword evidence="7" id="KW-0378">Hydrolase</keyword>
<evidence type="ECO:0000256" key="10">
    <source>
        <dbReference type="ARBA" id="ARBA00022912"/>
    </source>
</evidence>
<dbReference type="Proteomes" id="UP000249616">
    <property type="component" value="Chromosome"/>
</dbReference>
<evidence type="ECO:0000256" key="14">
    <source>
        <dbReference type="ARBA" id="ARBA00075117"/>
    </source>
</evidence>
<evidence type="ECO:0000256" key="11">
    <source>
        <dbReference type="ARBA" id="ARBA00023211"/>
    </source>
</evidence>
<dbReference type="CDD" id="cd00130">
    <property type="entry name" value="PAS"/>
    <property type="match status" value="1"/>
</dbReference>
<dbReference type="GO" id="GO:0046872">
    <property type="term" value="F:metal ion binding"/>
    <property type="evidence" value="ECO:0007669"/>
    <property type="project" value="UniProtKB-KW"/>
</dbReference>
<evidence type="ECO:0000256" key="2">
    <source>
        <dbReference type="ARBA" id="ARBA00022553"/>
    </source>
</evidence>
<dbReference type="SUPFAM" id="SSF55781">
    <property type="entry name" value="GAF domain-like"/>
    <property type="match status" value="1"/>
</dbReference>
<dbReference type="InterPro" id="IPR036890">
    <property type="entry name" value="HATPase_C_sf"/>
</dbReference>
<dbReference type="Pfam" id="PF13581">
    <property type="entry name" value="HATPase_c_2"/>
    <property type="match status" value="1"/>
</dbReference>
<keyword evidence="4" id="KW-0479">Metal-binding</keyword>
<dbReference type="Pfam" id="PF01590">
    <property type="entry name" value="GAF"/>
    <property type="match status" value="1"/>
</dbReference>
<dbReference type="PANTHER" id="PTHR43156:SF2">
    <property type="entry name" value="STAGE II SPORULATION PROTEIN E"/>
    <property type="match status" value="1"/>
</dbReference>
<dbReference type="InterPro" id="IPR052016">
    <property type="entry name" value="Bact_Sigma-Reg"/>
</dbReference>
<evidence type="ECO:0000256" key="13">
    <source>
        <dbReference type="ARBA" id="ARBA00056274"/>
    </source>
</evidence>
<keyword evidence="3" id="KW-0808">Transferase</keyword>
<dbReference type="InterPro" id="IPR003018">
    <property type="entry name" value="GAF"/>
</dbReference>
<comment type="function">
    <text evidence="13">Primarily acts as an independent SigF regulator that is sensitive to the osmosensory signal, mediating the cross talk of PknD with the SigF regulon. Possesses both phosphatase and kinase activities. The kinase domain functions as a classic anti-sigma factor-like kinase to phosphorylate the anti-anti-sigma factor domain at the canonical regulatory site, and the phosphatase domain antagonizes this activity.</text>
</comment>
<keyword evidence="5" id="KW-0547">Nucleotide-binding</keyword>
<dbReference type="InterPro" id="IPR029016">
    <property type="entry name" value="GAF-like_dom_sf"/>
</dbReference>
<dbReference type="EMBL" id="CP030073">
    <property type="protein sequence ID" value="AWW41404.1"/>
    <property type="molecule type" value="Genomic_DNA"/>
</dbReference>
<dbReference type="InterPro" id="IPR036457">
    <property type="entry name" value="PPM-type-like_dom_sf"/>
</dbReference>
<dbReference type="FunFam" id="3.30.450.40:FF:000035">
    <property type="entry name" value="PAS sensor protein"/>
    <property type="match status" value="1"/>
</dbReference>
<dbReference type="Gene3D" id="3.60.40.10">
    <property type="entry name" value="PPM-type phosphatase domain"/>
    <property type="match status" value="1"/>
</dbReference>
<evidence type="ECO:0000256" key="1">
    <source>
        <dbReference type="ARBA" id="ARBA00013081"/>
    </source>
</evidence>
<accession>A0A2Z4J8C6</accession>
<keyword evidence="19" id="KW-1185">Reference proteome</keyword>
<dbReference type="AlphaFoldDB" id="A0A2Z4J8C6"/>
<dbReference type="GO" id="GO:0005524">
    <property type="term" value="F:ATP binding"/>
    <property type="evidence" value="ECO:0007669"/>
    <property type="project" value="UniProtKB-KW"/>
</dbReference>
<evidence type="ECO:0000313" key="19">
    <source>
        <dbReference type="Proteomes" id="UP000249616"/>
    </source>
</evidence>
<keyword evidence="2" id="KW-0597">Phosphoprotein</keyword>
<dbReference type="FunFam" id="3.60.40.10:FF:000005">
    <property type="entry name" value="Serine/threonine protein phosphatase"/>
    <property type="match status" value="1"/>
</dbReference>
<keyword evidence="8" id="KW-0067">ATP-binding</keyword>
<evidence type="ECO:0000256" key="8">
    <source>
        <dbReference type="ARBA" id="ARBA00022840"/>
    </source>
</evidence>
<protein>
    <recommendedName>
        <fullName evidence="1">protein-serine/threonine phosphatase</fullName>
        <ecNumber evidence="1">3.1.3.16</ecNumber>
    </recommendedName>
    <alternativeName>
        <fullName evidence="15">Protein-serine/threonine phosphatase</fullName>
    </alternativeName>
    <alternativeName>
        <fullName evidence="14">Serine/threonine-protein kinase</fullName>
    </alternativeName>
</protein>
<sequence length="804" mass="85611">MSGFDAAPGAGSAYDNAGAALAVVGRGGVVTRWTDAARHLLGHRAEEMLGQPAERLAASPTDAAGWFGREWSGRTILRRRDGRTVHAGLRVTALPGPDGTVDWLVSVLGAAESTPAVWVAENSPFPTAVWDSELRMVWLNAALARAYGPSWTERLGRPLEESPLYADTEQVRALFQQVLESGVAVIDRELDQRDRRWRRTYALSVFPVENARDGKPGVCSTNVDVTSSRRARERVTLLSRAGTRIGTTLDVMQTAQDLADVLVPAMADYVTVDLADAAELGDEPLARLGTTGSGAVPAFHRGGMASIREGIPESIWARGDPVYVPPHSPFMEVLATGRSHLEPVLDTSPGSWLDHDAGRREKIISLGMHSLLVIPIHARGEILGVAVLVRTENLVPFDENDRMVAEELVSRAALSLDNARRYTREHTAALALQRDLLPRNPSGGNALDVVWRYLPSDRRGGVGGDWFDVIELSGARVALVVGDVVGHGISAAAGMGRIRAATLTLAALDLPPAEVLAHLDDLLARLAAEDFESKAMPTTITGATCLYIVYDPVSRRCCAARAGHPPPALVEASGAVTLLDIPAGAPLGVGRQTYENVEQELSEGSTLVLYTDGLVETRDHDIDFGLERLRGALTQRPGASLEDLRSAAVGTVPAGEQADDVVVLLARTRSLGPDQVMEWELDADPAVVGGVRATAVRALAEWGLERLVPAAEQIIGELLANAVLHAAGPLRMRLIRDQVLVCEVFDSSLNVLRTVSAGPGDEGGRGLAIVAALASRHGSRGTPTGKCVWAELPLPPGSATDDSM</sequence>
<evidence type="ECO:0000256" key="9">
    <source>
        <dbReference type="ARBA" id="ARBA00022842"/>
    </source>
</evidence>
<evidence type="ECO:0000256" key="3">
    <source>
        <dbReference type="ARBA" id="ARBA00022679"/>
    </source>
</evidence>
<evidence type="ECO:0000256" key="6">
    <source>
        <dbReference type="ARBA" id="ARBA00022777"/>
    </source>
</evidence>
<dbReference type="GO" id="GO:0016301">
    <property type="term" value="F:kinase activity"/>
    <property type="evidence" value="ECO:0007669"/>
    <property type="project" value="UniProtKB-KW"/>
</dbReference>
<keyword evidence="11" id="KW-0464">Manganese</keyword>
<feature type="domain" description="PPM-type phosphatase" evidence="17">
    <location>
        <begin position="447"/>
        <end position="668"/>
    </location>
</feature>
<dbReference type="KEGG" id="scad:DN051_35985"/>
<dbReference type="SUPFAM" id="SSF55785">
    <property type="entry name" value="PYP-like sensor domain (PAS domain)"/>
    <property type="match status" value="2"/>
</dbReference>
<dbReference type="InterPro" id="IPR000014">
    <property type="entry name" value="PAS"/>
</dbReference>
<dbReference type="InterPro" id="IPR035965">
    <property type="entry name" value="PAS-like_dom_sf"/>
</dbReference>
<keyword evidence="9" id="KW-0460">Magnesium</keyword>
<dbReference type="SUPFAM" id="SSF81606">
    <property type="entry name" value="PP2C-like"/>
    <property type="match status" value="1"/>
</dbReference>
<evidence type="ECO:0000256" key="4">
    <source>
        <dbReference type="ARBA" id="ARBA00022723"/>
    </source>
</evidence>
<dbReference type="EC" id="3.1.3.16" evidence="1"/>
<evidence type="ECO:0000256" key="15">
    <source>
        <dbReference type="ARBA" id="ARBA00081350"/>
    </source>
</evidence>
<dbReference type="NCBIfam" id="TIGR00229">
    <property type="entry name" value="sensory_box"/>
    <property type="match status" value="1"/>
</dbReference>
<dbReference type="RefSeq" id="WP_112440847.1">
    <property type="nucleotide sequence ID" value="NZ_CP030073.1"/>
</dbReference>
<dbReference type="InterPro" id="IPR001932">
    <property type="entry name" value="PPM-type_phosphatase-like_dom"/>
</dbReference>
<organism evidence="18 19">
    <name type="scientific">Streptomyces cadmiisoli</name>
    <dbReference type="NCBI Taxonomy" id="2184053"/>
    <lineage>
        <taxon>Bacteria</taxon>
        <taxon>Bacillati</taxon>
        <taxon>Actinomycetota</taxon>
        <taxon>Actinomycetes</taxon>
        <taxon>Kitasatosporales</taxon>
        <taxon>Streptomycetaceae</taxon>
        <taxon>Streptomyces</taxon>
        <taxon>Streptomyces aurantiacus group</taxon>
    </lineage>
</organism>
<reference evidence="18 19" key="1">
    <citation type="journal article" date="2019" name="Int. J. Syst. Evol. Microbiol.">
        <title>Streptomyces cadmiisoli sp. nov., a novel actinomycete isolated from cadmium-contaminated soil.</title>
        <authorList>
            <person name="Li K."/>
            <person name="Tang X."/>
            <person name="Zhao J."/>
            <person name="Guo Y."/>
            <person name="Tang Y."/>
            <person name="Gao J."/>
        </authorList>
    </citation>
    <scope>NUCLEOTIDE SEQUENCE [LARGE SCALE GENOMIC DNA]</scope>
    <source>
        <strain evidence="18 19">ZFG47</strain>
    </source>
</reference>
<evidence type="ECO:0000256" key="5">
    <source>
        <dbReference type="ARBA" id="ARBA00022741"/>
    </source>
</evidence>
<dbReference type="PANTHER" id="PTHR43156">
    <property type="entry name" value="STAGE II SPORULATION PROTEIN E-RELATED"/>
    <property type="match status" value="1"/>
</dbReference>
<dbReference type="Pfam" id="PF08448">
    <property type="entry name" value="PAS_4"/>
    <property type="match status" value="1"/>
</dbReference>